<evidence type="ECO:0000259" key="3">
    <source>
        <dbReference type="Pfam" id="PF01464"/>
    </source>
</evidence>
<dbReference type="EMBL" id="CP034752">
    <property type="protein sequence ID" value="QBH96062.1"/>
    <property type="molecule type" value="Genomic_DNA"/>
</dbReference>
<dbReference type="RefSeq" id="WP_130590744.1">
    <property type="nucleotide sequence ID" value="NZ_CP034752.1"/>
</dbReference>
<organism evidence="4 6">
    <name type="scientific">Limnobaculum zhutongyuii</name>
    <dbReference type="NCBI Taxonomy" id="2498113"/>
    <lineage>
        <taxon>Bacteria</taxon>
        <taxon>Pseudomonadati</taxon>
        <taxon>Pseudomonadota</taxon>
        <taxon>Gammaproteobacteria</taxon>
        <taxon>Enterobacterales</taxon>
        <taxon>Budviciaceae</taxon>
        <taxon>Limnobaculum</taxon>
    </lineage>
</organism>
<dbReference type="KEGG" id="prag:EKN56_06410"/>
<gene>
    <name evidence="4" type="ORF">EKN56_04685</name>
    <name evidence="5" type="ORF">EKN56_06410</name>
</gene>
<dbReference type="KEGG" id="prag:EKN56_04685"/>
<protein>
    <submittedName>
        <fullName evidence="4">Lytic transglycosylase domain-containing protein</fullName>
    </submittedName>
</protein>
<comment type="similarity">
    <text evidence="1">Belongs to the transglycosylase Slt family.</text>
</comment>
<evidence type="ECO:0000313" key="6">
    <source>
        <dbReference type="Proteomes" id="UP000293154"/>
    </source>
</evidence>
<sequence>MRAVILFILLITACHPVLASTIPADAARYKRDLIRVSHAEWGLDAPVATFAAQIHQESRWRTDARSPVGAIGLAQFMPGTSKWIAGTYPDRLDGNQPYNPMWALQALVIYNRWHYQRISAQTDCDRWAFTLSAYNGGLGWVQRDKKKAAAQGLDASRYWGSVEYVNAGRSAANFKENRGYPERIINRWQPLYQDAGWGGGVCD</sequence>
<accession>A0A411WI59</accession>
<evidence type="ECO:0000313" key="5">
    <source>
        <dbReference type="EMBL" id="QBH96062.1"/>
    </source>
</evidence>
<evidence type="ECO:0000256" key="2">
    <source>
        <dbReference type="SAM" id="SignalP"/>
    </source>
</evidence>
<dbReference type="OrthoDB" id="8019720at2"/>
<keyword evidence="6" id="KW-1185">Reference proteome</keyword>
<dbReference type="Gene3D" id="1.10.530.10">
    <property type="match status" value="1"/>
</dbReference>
<feature type="domain" description="Transglycosylase SLT" evidence="3">
    <location>
        <begin position="45"/>
        <end position="151"/>
    </location>
</feature>
<feature type="chain" id="PRO_5044601473" evidence="2">
    <location>
        <begin position="20"/>
        <end position="203"/>
    </location>
</feature>
<dbReference type="SUPFAM" id="SSF53955">
    <property type="entry name" value="Lysozyme-like"/>
    <property type="match status" value="1"/>
</dbReference>
<dbReference type="PANTHER" id="PTHR37423">
    <property type="entry name" value="SOLUBLE LYTIC MUREIN TRANSGLYCOSYLASE-RELATED"/>
    <property type="match status" value="1"/>
</dbReference>
<dbReference type="AlphaFoldDB" id="A0A411WI59"/>
<reference evidence="4 6" key="1">
    <citation type="submission" date="2019-03" db="EMBL/GenBank/DDBJ databases">
        <title>Pragia sp. nov. isolated from the gut tract of Carduelis flavirostris.</title>
        <authorList>
            <person name="Ge Y."/>
        </authorList>
    </citation>
    <scope>NUCLEOTIDE SEQUENCE [LARGE SCALE GENOMIC DNA]</scope>
    <source>
        <strain evidence="4 6">CF-458</strain>
    </source>
</reference>
<evidence type="ECO:0000313" key="4">
    <source>
        <dbReference type="EMBL" id="QBH95757.1"/>
    </source>
</evidence>
<dbReference type="Pfam" id="PF01464">
    <property type="entry name" value="SLT"/>
    <property type="match status" value="1"/>
</dbReference>
<dbReference type="InterPro" id="IPR008258">
    <property type="entry name" value="Transglycosylase_SLT_dom_1"/>
</dbReference>
<proteinExistence type="inferred from homology"/>
<dbReference type="EMBL" id="CP034752">
    <property type="protein sequence ID" value="QBH95757.1"/>
    <property type="molecule type" value="Genomic_DNA"/>
</dbReference>
<feature type="signal peptide" evidence="2">
    <location>
        <begin position="1"/>
        <end position="19"/>
    </location>
</feature>
<name>A0A411WI59_9GAMM</name>
<evidence type="ECO:0000256" key="1">
    <source>
        <dbReference type="ARBA" id="ARBA00007734"/>
    </source>
</evidence>
<dbReference type="PANTHER" id="PTHR37423:SF2">
    <property type="entry name" value="MEMBRANE-BOUND LYTIC MUREIN TRANSGLYCOSYLASE C"/>
    <property type="match status" value="1"/>
</dbReference>
<dbReference type="InterPro" id="IPR023346">
    <property type="entry name" value="Lysozyme-like_dom_sf"/>
</dbReference>
<dbReference type="Proteomes" id="UP000293154">
    <property type="component" value="Chromosome"/>
</dbReference>
<keyword evidence="2" id="KW-0732">Signal</keyword>